<dbReference type="InParanoid" id="A0A2J7QM43"/>
<dbReference type="Pfam" id="PF10186">
    <property type="entry name" value="ATG14"/>
    <property type="match status" value="1"/>
</dbReference>
<dbReference type="STRING" id="105785.A0A2J7QM43"/>
<sequence length="988" mass="111370">MLYQSQYIVQQHGAVRWKEWIPLVSQQLRLRNLIQIIAYNVCVNEKHNPGRGTNGSISVQGSMNRKLKAEVMKASFYYTLHLTTMSAPFYTSEKLESSNPKWAEIEIRDLTCHVNTAVNGIVIRMWLHREGEPDHVITVWGVYFSGLLYLGPKLSLDPAVLKLNTIVFHMHGGYFTAFESFKETPLKIRNTTVTVSAADAQPSYNVNLLLRLHTIQQVIKKQVLAAQNLREKISVGGFTTSESRENAVLRCLLNKSHPKAPERQELLRVRKDMELVRFRVSMLSYEKSRKQAEVRQLEKMKSTLYETNQDRGTANKLKQQKSDTFQLHSFSVLRYHSGIIGMVITEHALKYTKHMQHQLPIPYLMLPGMQLMDRYQNLHKDMEHVKEWKRNFVDMREAFLLTGAQLSSRQKQLISELNLIYPIVQMPDNKYTICGVHLPNSEDFAGSDEVMISVALGFVAHLVQMISIFLQVPLRYPVIHFGSRSKIVDHVVEKIPDKDREFPLFSRGKDKLQFNYGVYLLNKNIAQLRWYFNLPTQDLRATLPNLTALLHFWPGPNMLETHHCTLSGSSLDLRSSSQNASPVGSLQVGGFRRQPPGGITQHFEKGHRVCKSMGNSELGVQMKTSNLDMQSVNDFTVAVASSNGVVTSLSYSLDKGLDEYEEIKKAQNTLWLTEANIMKQQRAVRNLAHVGSEPILTQNLHKMIIRRDHDTASSSDEAQRWFLQNWQAHGPAPICSDDDTDVLHNPTALSDQSSSNVYMGMNKSKEDNMQQNGLNIDVMQMRPQSEGDGSSFIWDHSALGENSSPLPTVHDTTNTEDSPCVNVNNTHWKPNITQTANKDNTENGGTVIPEDSWCVQELVTLQSLQTQSSAGGQDINALNSSSMLHVVIPDNSSISASLKNGKEVGPVEDSVFTGASVVREGCYEAMGMKHLSCEGNSELEKLVGFRSILESPIVDSVLTRRTEALARRTASFNLVRTRHNSSLEDGSP</sequence>
<name>A0A2J7QM43_9NEOP</name>
<comment type="caution">
    <text evidence="2">The sequence shown here is derived from an EMBL/GenBank/DDBJ whole genome shotgun (WGS) entry which is preliminary data.</text>
</comment>
<dbReference type="OrthoDB" id="72772at2759"/>
<dbReference type="GO" id="GO:0035493">
    <property type="term" value="P:SNARE complex assembly"/>
    <property type="evidence" value="ECO:0007669"/>
    <property type="project" value="TreeGrafter"/>
</dbReference>
<keyword evidence="1" id="KW-0175">Coiled coil</keyword>
<gene>
    <name evidence="2" type="ORF">B7P43_G15783</name>
</gene>
<reference evidence="2 3" key="1">
    <citation type="submission" date="2017-12" db="EMBL/GenBank/DDBJ databases">
        <title>Hemimetabolous genomes reveal molecular basis of termite eusociality.</title>
        <authorList>
            <person name="Harrison M.C."/>
            <person name="Jongepier E."/>
            <person name="Robertson H.M."/>
            <person name="Arning N."/>
            <person name="Bitard-Feildel T."/>
            <person name="Chao H."/>
            <person name="Childers C.P."/>
            <person name="Dinh H."/>
            <person name="Doddapaneni H."/>
            <person name="Dugan S."/>
            <person name="Gowin J."/>
            <person name="Greiner C."/>
            <person name="Han Y."/>
            <person name="Hu H."/>
            <person name="Hughes D.S.T."/>
            <person name="Huylmans A.-K."/>
            <person name="Kemena C."/>
            <person name="Kremer L.P.M."/>
            <person name="Lee S.L."/>
            <person name="Lopez-Ezquerra A."/>
            <person name="Mallet L."/>
            <person name="Monroy-Kuhn J.M."/>
            <person name="Moser A."/>
            <person name="Murali S.C."/>
            <person name="Muzny D.M."/>
            <person name="Otani S."/>
            <person name="Piulachs M.-D."/>
            <person name="Poelchau M."/>
            <person name="Qu J."/>
            <person name="Schaub F."/>
            <person name="Wada-Katsumata A."/>
            <person name="Worley K.C."/>
            <person name="Xie Q."/>
            <person name="Ylla G."/>
            <person name="Poulsen M."/>
            <person name="Gibbs R.A."/>
            <person name="Schal C."/>
            <person name="Richards S."/>
            <person name="Belles X."/>
            <person name="Korb J."/>
            <person name="Bornberg-Bauer E."/>
        </authorList>
    </citation>
    <scope>NUCLEOTIDE SEQUENCE [LARGE SCALE GENOMIC DNA]</scope>
    <source>
        <tissue evidence="2">Whole body</tissue>
    </source>
</reference>
<proteinExistence type="predicted"/>
<dbReference type="GO" id="GO:0032991">
    <property type="term" value="C:protein-containing complex"/>
    <property type="evidence" value="ECO:0007669"/>
    <property type="project" value="UniProtKB-ARBA"/>
</dbReference>
<dbReference type="EMBL" id="NEVH01013216">
    <property type="protein sequence ID" value="PNF29665.1"/>
    <property type="molecule type" value="Genomic_DNA"/>
</dbReference>
<evidence type="ECO:0000313" key="3">
    <source>
        <dbReference type="Proteomes" id="UP000235965"/>
    </source>
</evidence>
<dbReference type="PANTHER" id="PTHR15157:SF5">
    <property type="entry name" value="UV RADIATION RESISTANCE-ASSOCIATED GENE PROTEIN"/>
    <property type="match status" value="1"/>
</dbReference>
<dbReference type="GO" id="GO:0005768">
    <property type="term" value="C:endosome"/>
    <property type="evidence" value="ECO:0007669"/>
    <property type="project" value="TreeGrafter"/>
</dbReference>
<dbReference type="PANTHER" id="PTHR15157">
    <property type="entry name" value="UV RADIATION RESISTANCE-ASSOCIATED GENE PROTEIN"/>
    <property type="match status" value="1"/>
</dbReference>
<keyword evidence="3" id="KW-1185">Reference proteome</keyword>
<accession>A0A2J7QM43</accession>
<evidence type="ECO:0000256" key="1">
    <source>
        <dbReference type="ARBA" id="ARBA00023054"/>
    </source>
</evidence>
<dbReference type="GO" id="GO:0000323">
    <property type="term" value="C:lytic vacuole"/>
    <property type="evidence" value="ECO:0007669"/>
    <property type="project" value="TreeGrafter"/>
</dbReference>
<organism evidence="2 3">
    <name type="scientific">Cryptotermes secundus</name>
    <dbReference type="NCBI Taxonomy" id="105785"/>
    <lineage>
        <taxon>Eukaryota</taxon>
        <taxon>Metazoa</taxon>
        <taxon>Ecdysozoa</taxon>
        <taxon>Arthropoda</taxon>
        <taxon>Hexapoda</taxon>
        <taxon>Insecta</taxon>
        <taxon>Pterygota</taxon>
        <taxon>Neoptera</taxon>
        <taxon>Polyneoptera</taxon>
        <taxon>Dictyoptera</taxon>
        <taxon>Blattodea</taxon>
        <taxon>Blattoidea</taxon>
        <taxon>Termitoidae</taxon>
        <taxon>Kalotermitidae</taxon>
        <taxon>Cryptotermitinae</taxon>
        <taxon>Cryptotermes</taxon>
    </lineage>
</organism>
<dbReference type="Proteomes" id="UP000235965">
    <property type="component" value="Unassembled WGS sequence"/>
</dbReference>
<dbReference type="AlphaFoldDB" id="A0A2J7QM43"/>
<dbReference type="InterPro" id="IPR018791">
    <property type="entry name" value="UV_resistance/autophagy_Atg14"/>
</dbReference>
<dbReference type="FunCoup" id="A0A2J7QM43">
    <property type="interactions" value="435"/>
</dbReference>
<dbReference type="GO" id="GO:0000149">
    <property type="term" value="F:SNARE binding"/>
    <property type="evidence" value="ECO:0007669"/>
    <property type="project" value="TreeGrafter"/>
</dbReference>
<protein>
    <submittedName>
        <fullName evidence="2">UV radiation resistance associated protein</fullName>
    </submittedName>
</protein>
<evidence type="ECO:0000313" key="2">
    <source>
        <dbReference type="EMBL" id="PNF29665.1"/>
    </source>
</evidence>